<dbReference type="AlphaFoldDB" id="A0AAN7FT44"/>
<evidence type="ECO:0000256" key="3">
    <source>
        <dbReference type="ARBA" id="ARBA00022737"/>
    </source>
</evidence>
<evidence type="ECO:0000256" key="1">
    <source>
        <dbReference type="ARBA" id="ARBA00006568"/>
    </source>
</evidence>
<evidence type="ECO:0000313" key="5">
    <source>
        <dbReference type="EMBL" id="KAK4599763.1"/>
    </source>
</evidence>
<dbReference type="SUPFAM" id="SSF51101">
    <property type="entry name" value="Mannose-binding lectins"/>
    <property type="match status" value="2"/>
</dbReference>
<feature type="domain" description="Jacalin-type lectin" evidence="4">
    <location>
        <begin position="4"/>
        <end position="146"/>
    </location>
</feature>
<evidence type="ECO:0000256" key="2">
    <source>
        <dbReference type="ARBA" id="ARBA00022734"/>
    </source>
</evidence>
<dbReference type="GO" id="GO:0005537">
    <property type="term" value="F:D-mannose binding"/>
    <property type="evidence" value="ECO:0007669"/>
    <property type="project" value="UniProtKB-ARBA"/>
</dbReference>
<dbReference type="PROSITE" id="PS51752">
    <property type="entry name" value="JACALIN_LECTIN"/>
    <property type="match status" value="2"/>
</dbReference>
<comment type="similarity">
    <text evidence="1">Belongs to the jacalin lectin family.</text>
</comment>
<evidence type="ECO:0000313" key="6">
    <source>
        <dbReference type="Proteomes" id="UP001324115"/>
    </source>
</evidence>
<dbReference type="InterPro" id="IPR001229">
    <property type="entry name" value="Jacalin-like_lectin_dom"/>
</dbReference>
<dbReference type="SMART" id="SM00915">
    <property type="entry name" value="Jacalin"/>
    <property type="match status" value="2"/>
</dbReference>
<keyword evidence="6" id="KW-1185">Reference proteome</keyword>
<keyword evidence="2" id="KW-0430">Lectin</keyword>
<dbReference type="GO" id="GO:0005536">
    <property type="term" value="F:D-glucose binding"/>
    <property type="evidence" value="ECO:0007669"/>
    <property type="project" value="UniProtKB-ARBA"/>
</dbReference>
<accession>A0AAN7FT44</accession>
<dbReference type="Pfam" id="PF01419">
    <property type="entry name" value="Jacalin"/>
    <property type="match status" value="2"/>
</dbReference>
<dbReference type="Proteomes" id="UP001324115">
    <property type="component" value="Unassembled WGS sequence"/>
</dbReference>
<name>A0AAN7FT44_QUERU</name>
<proteinExistence type="inferred from homology"/>
<gene>
    <name evidence="5" type="ORF">RGQ29_009697</name>
</gene>
<dbReference type="EMBL" id="JAXUIC010000002">
    <property type="protein sequence ID" value="KAK4599763.1"/>
    <property type="molecule type" value="Genomic_DNA"/>
</dbReference>
<dbReference type="InterPro" id="IPR036404">
    <property type="entry name" value="Jacalin-like_lectin_dom_sf"/>
</dbReference>
<dbReference type="PANTHER" id="PTHR47293">
    <property type="entry name" value="JACALIN-RELATED LECTIN 3"/>
    <property type="match status" value="1"/>
</dbReference>
<dbReference type="CDD" id="cd09612">
    <property type="entry name" value="Jacalin"/>
    <property type="match status" value="2"/>
</dbReference>
<dbReference type="InterPro" id="IPR033734">
    <property type="entry name" value="Jacalin-like_lectin_dom_plant"/>
</dbReference>
<feature type="domain" description="Jacalin-type lectin" evidence="4">
    <location>
        <begin position="172"/>
        <end position="317"/>
    </location>
</feature>
<evidence type="ECO:0000259" key="4">
    <source>
        <dbReference type="PROSITE" id="PS51752"/>
    </source>
</evidence>
<comment type="caution">
    <text evidence="5">The sequence shown here is derived from an EMBL/GenBank/DDBJ whole genome shotgun (WGS) entry which is preliminary data.</text>
</comment>
<dbReference type="Gene3D" id="2.100.10.30">
    <property type="entry name" value="Jacalin-like lectin domain"/>
    <property type="match status" value="2"/>
</dbReference>
<keyword evidence="3" id="KW-0677">Repeat</keyword>
<sequence>MEECMKVGQWGGNAGSYWSFKANKGGISEIIIIHGEVIDSISFKSEDGDGAFEYSDKYGGDGGNRTDKILLDWPREYLTSITGTTVKVWDYTVIKSIRFYSNRTKYGPYGVEKGESFSFPMEGGAIVGFHGRSGALLDAIGVYVKTFIPSCALSPGFQMHQKLDNKMNVVVPRGPGPWGGHGGKQWDDGVFSAIRELHLHVGDSVIHAIHVLYESRDGKLVWSQKHGGSGGDKIHRIKLDESRDFLVGIVGFYGPLKGNDSFEALRSITFYTNNGKYGPFGDEIGNAFTSSVTTGKVVGFHGRSGVYLDAIGVHMEYF</sequence>
<organism evidence="5 6">
    <name type="scientific">Quercus rubra</name>
    <name type="common">Northern red oak</name>
    <name type="synonym">Quercus borealis</name>
    <dbReference type="NCBI Taxonomy" id="3512"/>
    <lineage>
        <taxon>Eukaryota</taxon>
        <taxon>Viridiplantae</taxon>
        <taxon>Streptophyta</taxon>
        <taxon>Embryophyta</taxon>
        <taxon>Tracheophyta</taxon>
        <taxon>Spermatophyta</taxon>
        <taxon>Magnoliopsida</taxon>
        <taxon>eudicotyledons</taxon>
        <taxon>Gunneridae</taxon>
        <taxon>Pentapetalae</taxon>
        <taxon>rosids</taxon>
        <taxon>fabids</taxon>
        <taxon>Fagales</taxon>
        <taxon>Fagaceae</taxon>
        <taxon>Quercus</taxon>
    </lineage>
</organism>
<dbReference type="FunFam" id="2.100.10.30:FF:000001">
    <property type="entry name" value="Jacalin-related lectin 33"/>
    <property type="match status" value="2"/>
</dbReference>
<reference evidence="5 6" key="1">
    <citation type="journal article" date="2023" name="G3 (Bethesda)">
        <title>A haplotype-resolved chromosome-scale genome for Quercus rubra L. provides insights into the genetics of adaptive traits for red oak species.</title>
        <authorList>
            <person name="Kapoor B."/>
            <person name="Jenkins J."/>
            <person name="Schmutz J."/>
            <person name="Zhebentyayeva T."/>
            <person name="Kuelheim C."/>
            <person name="Coggeshall M."/>
            <person name="Heim C."/>
            <person name="Lasky J.R."/>
            <person name="Leites L."/>
            <person name="Islam-Faridi N."/>
            <person name="Romero-Severson J."/>
            <person name="DeLeo V.L."/>
            <person name="Lucas S.M."/>
            <person name="Lazic D."/>
            <person name="Gailing O."/>
            <person name="Carlson J."/>
            <person name="Staton M."/>
        </authorList>
    </citation>
    <scope>NUCLEOTIDE SEQUENCE [LARGE SCALE GENOMIC DNA]</scope>
    <source>
        <strain evidence="5">Pseudo-F2</strain>
    </source>
</reference>
<protein>
    <recommendedName>
        <fullName evidence="4">Jacalin-type lectin domain-containing protein</fullName>
    </recommendedName>
</protein>
<dbReference type="PANTHER" id="PTHR47293:SF66">
    <property type="entry name" value="JACALIN-RELATED LECTIN 11-RELATED"/>
    <property type="match status" value="1"/>
</dbReference>